<dbReference type="AlphaFoldDB" id="A0A7Y7WAH7"/>
<sequence length="355" mass="39822">MTAFTQTDAQQRADDIRVFQQELARLEQHGVLTLSEEQRDSVAYHHRDLLDSYIRSFDIDRTTASRQLSIGMRAASFLGALALAASIFFLFYKFWGMLSTPAQVTTLVLAPLGTFLGTMWIQSNDATGYFTKLAALVAFACFVLDITMLGQIFNITSSGNALIVWAALALLLAYTCKLRLLLAAGILCLVGFIAARAGTWGGMYWLDLGDRPENFFPAAILLFLVALFVPHRSFSGFAVIYRVFSFLTLFLPMLVLANWGGGSYFEADPVFIKHCYQVAGFLFSSGAIWLGIRNYWPEVVNTGMTFFVVFLYTKLYDWWWASMPKYLFFFVLALTAVLILVVLKRLRTAQSGEAK</sequence>
<name>A0A7Y7WAH7_9PSED</name>
<keyword evidence="1" id="KW-1133">Transmembrane helix</keyword>
<evidence type="ECO:0000259" key="2">
    <source>
        <dbReference type="Pfam" id="PF09925"/>
    </source>
</evidence>
<dbReference type="EMBL" id="JACAPU010000006">
    <property type="protein sequence ID" value="NWB45784.1"/>
    <property type="molecule type" value="Genomic_DNA"/>
</dbReference>
<feature type="transmembrane region" description="Helical" evidence="1">
    <location>
        <begin position="326"/>
        <end position="343"/>
    </location>
</feature>
<dbReference type="RefSeq" id="WP_177143463.1">
    <property type="nucleotide sequence ID" value="NZ_JACAPU010000006.1"/>
</dbReference>
<feature type="transmembrane region" description="Helical" evidence="1">
    <location>
        <begin position="101"/>
        <end position="121"/>
    </location>
</feature>
<evidence type="ECO:0000313" key="3">
    <source>
        <dbReference type="EMBL" id="NWB45784.1"/>
    </source>
</evidence>
<feature type="domain" description="DUF2157" evidence="2">
    <location>
        <begin position="65"/>
        <end position="181"/>
    </location>
</feature>
<evidence type="ECO:0000313" key="4">
    <source>
        <dbReference type="Proteomes" id="UP000582981"/>
    </source>
</evidence>
<accession>A0A7Y7WAH7</accession>
<feature type="transmembrane region" description="Helical" evidence="1">
    <location>
        <begin position="299"/>
        <end position="320"/>
    </location>
</feature>
<reference evidence="3 4" key="1">
    <citation type="submission" date="2020-04" db="EMBL/GenBank/DDBJ databases">
        <title>Molecular characterization of pseudomonads from Agaricus bisporus reveal novel blotch 2 pathogens in Western Europe.</title>
        <authorList>
            <person name="Taparia T."/>
            <person name="Krijger M."/>
            <person name="Haynes E."/>
            <person name="Elpinstone J.G."/>
            <person name="Noble R."/>
            <person name="Van Der Wolf J."/>
        </authorList>
    </citation>
    <scope>NUCLEOTIDE SEQUENCE [LARGE SCALE GENOMIC DNA]</scope>
    <source>
        <strain evidence="3 4">F1001</strain>
    </source>
</reference>
<feature type="transmembrane region" description="Helical" evidence="1">
    <location>
        <begin position="133"/>
        <end position="153"/>
    </location>
</feature>
<feature type="transmembrane region" description="Helical" evidence="1">
    <location>
        <begin position="239"/>
        <end position="259"/>
    </location>
</feature>
<dbReference type="InterPro" id="IPR018677">
    <property type="entry name" value="DUF2157"/>
</dbReference>
<feature type="transmembrane region" description="Helical" evidence="1">
    <location>
        <begin position="74"/>
        <end position="95"/>
    </location>
</feature>
<keyword evidence="1" id="KW-0812">Transmembrane</keyword>
<keyword evidence="1" id="KW-0472">Membrane</keyword>
<feature type="transmembrane region" description="Helical" evidence="1">
    <location>
        <begin position="181"/>
        <end position="203"/>
    </location>
</feature>
<dbReference type="Proteomes" id="UP000582981">
    <property type="component" value="Unassembled WGS sequence"/>
</dbReference>
<feature type="transmembrane region" description="Helical" evidence="1">
    <location>
        <begin position="159"/>
        <end position="176"/>
    </location>
</feature>
<comment type="caution">
    <text evidence="3">The sequence shown here is derived from an EMBL/GenBank/DDBJ whole genome shotgun (WGS) entry which is preliminary data.</text>
</comment>
<evidence type="ECO:0000256" key="1">
    <source>
        <dbReference type="SAM" id="Phobius"/>
    </source>
</evidence>
<dbReference type="Pfam" id="PF09925">
    <property type="entry name" value="DUF2157"/>
    <property type="match status" value="1"/>
</dbReference>
<gene>
    <name evidence="3" type="ORF">HX829_04690</name>
</gene>
<feature type="transmembrane region" description="Helical" evidence="1">
    <location>
        <begin position="271"/>
        <end position="292"/>
    </location>
</feature>
<feature type="transmembrane region" description="Helical" evidence="1">
    <location>
        <begin position="215"/>
        <end position="232"/>
    </location>
</feature>
<protein>
    <submittedName>
        <fullName evidence="3">DUF2157 domain-containing protein</fullName>
    </submittedName>
</protein>
<proteinExistence type="predicted"/>
<organism evidence="3 4">
    <name type="scientific">Pseudomonas gingeri</name>
    <dbReference type="NCBI Taxonomy" id="117681"/>
    <lineage>
        <taxon>Bacteria</taxon>
        <taxon>Pseudomonadati</taxon>
        <taxon>Pseudomonadota</taxon>
        <taxon>Gammaproteobacteria</taxon>
        <taxon>Pseudomonadales</taxon>
        <taxon>Pseudomonadaceae</taxon>
        <taxon>Pseudomonas</taxon>
    </lineage>
</organism>